<dbReference type="Proteomes" id="UP000320300">
    <property type="component" value="Unassembled WGS sequence"/>
</dbReference>
<organism evidence="1 2">
    <name type="scientific">Pedobacter westerhofensis</name>
    <dbReference type="NCBI Taxonomy" id="425512"/>
    <lineage>
        <taxon>Bacteria</taxon>
        <taxon>Pseudomonadati</taxon>
        <taxon>Bacteroidota</taxon>
        <taxon>Sphingobacteriia</taxon>
        <taxon>Sphingobacteriales</taxon>
        <taxon>Sphingobacteriaceae</taxon>
        <taxon>Pedobacter</taxon>
    </lineage>
</organism>
<gene>
    <name evidence="1" type="ORF">SAMN06265348_115123</name>
</gene>
<name>A0A521FPD1_9SPHI</name>
<proteinExistence type="predicted"/>
<sequence length="243" mass="28683">MEVTTNALDIFFKNINICIIKTLSMRSKNKCGLKDYKKAFIKFSGLEESSFQIKKDSGALVLYEGMTYRVCHYDDLLEEFKTYFKNDYTLIYTETPFDLWAILFERHHEITDDDLIIDIFNAWSDYWKHEKVQFVNKHTYENAKARSREEFNQLVDQLQKAPGNFITNAIEISDITLIPVIALSLRSRFKIEENFYKECVDILIEEFPDLFASDGNFDLVEIETIDSDAEPFYIYKPDYDYGD</sequence>
<accession>A0A521FPD1</accession>
<dbReference type="EMBL" id="FXTN01000015">
    <property type="protein sequence ID" value="SMO98065.1"/>
    <property type="molecule type" value="Genomic_DNA"/>
</dbReference>
<evidence type="ECO:0000313" key="1">
    <source>
        <dbReference type="EMBL" id="SMO98065.1"/>
    </source>
</evidence>
<protein>
    <submittedName>
        <fullName evidence="1">Uncharacterized protein</fullName>
    </submittedName>
</protein>
<reference evidence="1 2" key="1">
    <citation type="submission" date="2017-05" db="EMBL/GenBank/DDBJ databases">
        <authorList>
            <person name="Varghese N."/>
            <person name="Submissions S."/>
        </authorList>
    </citation>
    <scope>NUCLEOTIDE SEQUENCE [LARGE SCALE GENOMIC DNA]</scope>
    <source>
        <strain evidence="1 2">DSM 19036</strain>
    </source>
</reference>
<evidence type="ECO:0000313" key="2">
    <source>
        <dbReference type="Proteomes" id="UP000320300"/>
    </source>
</evidence>
<keyword evidence="2" id="KW-1185">Reference proteome</keyword>
<dbReference type="AlphaFoldDB" id="A0A521FPD1"/>